<protein>
    <submittedName>
        <fullName evidence="1">Uncharacterized protein</fullName>
    </submittedName>
</protein>
<name>A0A0A9HZV6_ARUDO</name>
<reference evidence="1" key="1">
    <citation type="submission" date="2014-09" db="EMBL/GenBank/DDBJ databases">
        <authorList>
            <person name="Magalhaes I.L.F."/>
            <person name="Oliveira U."/>
            <person name="Santos F.R."/>
            <person name="Vidigal T.H.D.A."/>
            <person name="Brescovit A.D."/>
            <person name="Santos A.J."/>
        </authorList>
    </citation>
    <scope>NUCLEOTIDE SEQUENCE</scope>
    <source>
        <tissue evidence="1">Shoot tissue taken approximately 20 cm above the soil surface</tissue>
    </source>
</reference>
<reference evidence="1" key="2">
    <citation type="journal article" date="2015" name="Data Brief">
        <title>Shoot transcriptome of the giant reed, Arundo donax.</title>
        <authorList>
            <person name="Barrero R.A."/>
            <person name="Guerrero F.D."/>
            <person name="Moolhuijzen P."/>
            <person name="Goolsby J.A."/>
            <person name="Tidwell J."/>
            <person name="Bellgard S.E."/>
            <person name="Bellgard M.I."/>
        </authorList>
    </citation>
    <scope>NUCLEOTIDE SEQUENCE</scope>
    <source>
        <tissue evidence="1">Shoot tissue taken approximately 20 cm above the soil surface</tissue>
    </source>
</reference>
<accession>A0A0A9HZV6</accession>
<dbReference type="EMBL" id="GBRH01159448">
    <property type="protein sequence ID" value="JAE38448.1"/>
    <property type="molecule type" value="Transcribed_RNA"/>
</dbReference>
<sequence>MQQFHIILMLAVLLG</sequence>
<evidence type="ECO:0000313" key="1">
    <source>
        <dbReference type="EMBL" id="JAE38448.1"/>
    </source>
</evidence>
<proteinExistence type="predicted"/>
<organism evidence="1">
    <name type="scientific">Arundo donax</name>
    <name type="common">Giant reed</name>
    <name type="synonym">Donax arundinaceus</name>
    <dbReference type="NCBI Taxonomy" id="35708"/>
    <lineage>
        <taxon>Eukaryota</taxon>
        <taxon>Viridiplantae</taxon>
        <taxon>Streptophyta</taxon>
        <taxon>Embryophyta</taxon>
        <taxon>Tracheophyta</taxon>
        <taxon>Spermatophyta</taxon>
        <taxon>Magnoliopsida</taxon>
        <taxon>Liliopsida</taxon>
        <taxon>Poales</taxon>
        <taxon>Poaceae</taxon>
        <taxon>PACMAD clade</taxon>
        <taxon>Arundinoideae</taxon>
        <taxon>Arundineae</taxon>
        <taxon>Arundo</taxon>
    </lineage>
</organism>